<feature type="compositionally biased region" description="Polar residues" evidence="1">
    <location>
        <begin position="50"/>
        <end position="65"/>
    </location>
</feature>
<organism evidence="3">
    <name type="scientific">Tetraselmis chuii</name>
    <dbReference type="NCBI Taxonomy" id="63592"/>
    <lineage>
        <taxon>Eukaryota</taxon>
        <taxon>Viridiplantae</taxon>
        <taxon>Chlorophyta</taxon>
        <taxon>core chlorophytes</taxon>
        <taxon>Chlorodendrophyceae</taxon>
        <taxon>Chlorodendrales</taxon>
        <taxon>Chlorodendraceae</taxon>
        <taxon>Tetraselmis</taxon>
    </lineage>
</organism>
<evidence type="ECO:0000313" key="3">
    <source>
        <dbReference type="EMBL" id="CAD9199819.1"/>
    </source>
</evidence>
<name>A0A7S1WYM9_9CHLO</name>
<protein>
    <submittedName>
        <fullName evidence="3">Uncharacterized protein</fullName>
    </submittedName>
</protein>
<sequence>MALRLYFACDASLNATLPYTLCCFHLCCFFAVFFVLFFTQSNSPAGSPLGLNTANDASTDENSGHSGPGRVPETPVASHTQQGDDGEGMRDLTIGKTSGSTMGSWTSVNGSQRPSITVGRRPSGGLPDQLIAHDEPRTEEGAASFQGGQVHWGAEQFQYVEHDGCKDGFDGLESACQSVPPVPSLMVSAWDVRGKYANSLTGKHDTLFYDDPVVLEPNDCLYPSKHCNEQMPLMASGSMPLLQVSRVGVPKWMNSKNILSVGAMQRKNSVPSNYVAVHHQEKRANEQWQQNQIGRPSFHMDAKQQGVQGSWHPSTSTMQHQQADIVFKEKCLESSDLSGDSFTADVTWLSNAEKAGFQRQWRAAEMSTSARSYLYTASFKLFGLTAADLPPNMQDHLFSMMQVVPDMVDGTIRPGCVELAVDFWMGSEKDLHTAYQHFRQAFVSSNEALPLWLKNADVTLPDCDISVRDGRSVLCADGRSDALEILMVDAHVTGMDETQLVLTGTHDAAHLHALCRLEGFFYPLEVMDVAYDSSKNTIVTVSLPVEGTGLAWVEVTVEQGAGKKPLKSAVPIALTDMAELASEVSPHLARLWKDRRRAELACFLRDVYMLEHRAVAGATFEGSCGRIMAQAARFGWEETLMEASYCAEDGGCLKEVLTGGIPGGQPLLAHAVMCGRADSAELVLELLNTAGLLDDVRQWKAPGMASALEWASLYPDKKLARLLSAGCPALVVSQLELPSRSTPASRSVVEDCDDSGPTTSLASADRDSPPGGALPGGTEGETQLMGTGLALRLSSWPVALLSVLLVVGVLWEGRNDGVCAEWTALCVLLWLSLFVLFPLAHKHILSKSFQAVQGSAFQAGLAVTSAMAFEDPQVQSAYAVWAVSDMGRMWWTGIELLYIWAPLIVFGRKTMRHPVYLGGIAVLAAVYGHFALKRRRSVGRGDLEAAQWYNFGFGVVNYLVLATIDWLVGDLPAPFSFQGPMLLLFHFIASRSVHAALQAPSDMGPMRWLPLTRLTTSAAFYLTVCIHFGNGAAELGARASVPVWLYYLSTDALHFTLYWVIRSGIEQRRMCRFVEYLLTKTK</sequence>
<feature type="transmembrane region" description="Helical" evidence="2">
    <location>
        <begin position="889"/>
        <end position="907"/>
    </location>
</feature>
<keyword evidence="2" id="KW-0812">Transmembrane</keyword>
<reference evidence="3" key="1">
    <citation type="submission" date="2021-01" db="EMBL/GenBank/DDBJ databases">
        <authorList>
            <person name="Corre E."/>
            <person name="Pelletier E."/>
            <person name="Niang G."/>
            <person name="Scheremetjew M."/>
            <person name="Finn R."/>
            <person name="Kale V."/>
            <person name="Holt S."/>
            <person name="Cochrane G."/>
            <person name="Meng A."/>
            <person name="Brown T."/>
            <person name="Cohen L."/>
        </authorList>
    </citation>
    <scope>NUCLEOTIDE SEQUENCE</scope>
    <source>
        <strain evidence="3">PLY429</strain>
    </source>
</reference>
<dbReference type="EMBL" id="HBGG01004396">
    <property type="protein sequence ID" value="CAD9199819.1"/>
    <property type="molecule type" value="Transcribed_RNA"/>
</dbReference>
<feature type="transmembrane region" description="Helical" evidence="2">
    <location>
        <begin position="16"/>
        <end position="38"/>
    </location>
</feature>
<feature type="region of interest" description="Disordered" evidence="1">
    <location>
        <begin position="742"/>
        <end position="779"/>
    </location>
</feature>
<proteinExistence type="predicted"/>
<dbReference type="AlphaFoldDB" id="A0A7S1WYM9"/>
<feature type="transmembrane region" description="Helical" evidence="2">
    <location>
        <begin position="913"/>
        <end position="932"/>
    </location>
</feature>
<evidence type="ECO:0000256" key="2">
    <source>
        <dbReference type="SAM" id="Phobius"/>
    </source>
</evidence>
<evidence type="ECO:0000256" key="1">
    <source>
        <dbReference type="SAM" id="MobiDB-lite"/>
    </source>
</evidence>
<accession>A0A7S1WYM9</accession>
<feature type="transmembrane region" description="Helical" evidence="2">
    <location>
        <begin position="1043"/>
        <end position="1061"/>
    </location>
</feature>
<keyword evidence="2" id="KW-0472">Membrane</keyword>
<feature type="region of interest" description="Disordered" evidence="1">
    <location>
        <begin position="50"/>
        <end position="127"/>
    </location>
</feature>
<gene>
    <name evidence="3" type="ORF">TCHU04912_LOCUS2052</name>
</gene>
<feature type="transmembrane region" description="Helical" evidence="2">
    <location>
        <begin position="948"/>
        <end position="969"/>
    </location>
</feature>
<feature type="transmembrane region" description="Helical" evidence="2">
    <location>
        <begin position="1018"/>
        <end position="1037"/>
    </location>
</feature>
<feature type="transmembrane region" description="Helical" evidence="2">
    <location>
        <begin position="822"/>
        <end position="840"/>
    </location>
</feature>
<feature type="compositionally biased region" description="Polar residues" evidence="1">
    <location>
        <begin position="95"/>
        <end position="115"/>
    </location>
</feature>
<feature type="transmembrane region" description="Helical" evidence="2">
    <location>
        <begin position="789"/>
        <end position="810"/>
    </location>
</feature>
<keyword evidence="2" id="KW-1133">Transmembrane helix</keyword>